<dbReference type="AlphaFoldDB" id="A0A2I1KQI5"/>
<protein>
    <recommendedName>
        <fullName evidence="1">CNA-B domain-containing protein</fullName>
    </recommendedName>
</protein>
<dbReference type="InterPro" id="IPR008454">
    <property type="entry name" value="Collagen-bd_Cna-like_B-typ_dom"/>
</dbReference>
<dbReference type="EMBL" id="PKHA01000024">
    <property type="protein sequence ID" value="PKY97892.1"/>
    <property type="molecule type" value="Genomic_DNA"/>
</dbReference>
<proteinExistence type="predicted"/>
<feature type="domain" description="CNA-B" evidence="1">
    <location>
        <begin position="2"/>
        <end position="70"/>
    </location>
</feature>
<feature type="domain" description="CNA-B" evidence="1">
    <location>
        <begin position="77"/>
        <end position="174"/>
    </location>
</feature>
<comment type="caution">
    <text evidence="2">The sequence shown here is derived from an EMBL/GenBank/DDBJ whole genome shotgun (WGS) entry which is preliminary data.</text>
</comment>
<dbReference type="Pfam" id="PF05738">
    <property type="entry name" value="Cna_B"/>
    <property type="match status" value="3"/>
</dbReference>
<accession>A0A2I1KQI5</accession>
<dbReference type="CDD" id="cd00222">
    <property type="entry name" value="CollagenBindB"/>
    <property type="match status" value="3"/>
</dbReference>
<sequence>MTVRLLADGEVVDNQTLTLNAESEWKGSFSGLPKFKAGKEIAYTVSEDEVSGYSTAYSGTAAGGFTVTNTITGKVSVAVTKAWAGIDADAAPAVLVQLYADGVASGDPVTLDGNAEDGSWSHIFEGLDQYTAEGKAIAYTVAEQGVENGKLSAGGHDYTVKVAQDGDSWTVTNTMENPKTSVSGKKVWDDADNQDGIRPDSVTVELLANGAATGKTVEVPADGDGSFTFTGLPTFDAKGIEIAYSVDEVGVPEGYEKSIEGTTITNIHTPAVRTVSVTKAWDDLECRAVCRQ</sequence>
<dbReference type="Proteomes" id="UP000234778">
    <property type="component" value="Unassembled WGS sequence"/>
</dbReference>
<reference evidence="2 3" key="1">
    <citation type="submission" date="2017-12" db="EMBL/GenBank/DDBJ databases">
        <title>Phylogenetic diversity of female urinary microbiome.</title>
        <authorList>
            <person name="Thomas-White K."/>
            <person name="Wolfe A.J."/>
        </authorList>
    </citation>
    <scope>NUCLEOTIDE SEQUENCE [LARGE SCALE GENOMIC DNA]</scope>
    <source>
        <strain evidence="2 3">UMB0319</strain>
    </source>
</reference>
<feature type="domain" description="CNA-B" evidence="1">
    <location>
        <begin position="182"/>
        <end position="266"/>
    </location>
</feature>
<organism evidence="2 3">
    <name type="scientific">Actinomyces urogenitalis</name>
    <dbReference type="NCBI Taxonomy" id="103621"/>
    <lineage>
        <taxon>Bacteria</taxon>
        <taxon>Bacillati</taxon>
        <taxon>Actinomycetota</taxon>
        <taxon>Actinomycetes</taxon>
        <taxon>Actinomycetales</taxon>
        <taxon>Actinomycetaceae</taxon>
        <taxon>Actinomyces</taxon>
    </lineage>
</organism>
<evidence type="ECO:0000313" key="3">
    <source>
        <dbReference type="Proteomes" id="UP000234778"/>
    </source>
</evidence>
<dbReference type="Gene3D" id="2.60.40.1140">
    <property type="entry name" value="Collagen-binding surface protein Cna, B-type domain"/>
    <property type="match status" value="3"/>
</dbReference>
<name>A0A2I1KQI5_9ACTO</name>
<dbReference type="SUPFAM" id="SSF49478">
    <property type="entry name" value="Cna protein B-type domain"/>
    <property type="match status" value="3"/>
</dbReference>
<evidence type="ECO:0000313" key="2">
    <source>
        <dbReference type="EMBL" id="PKY97892.1"/>
    </source>
</evidence>
<evidence type="ECO:0000259" key="1">
    <source>
        <dbReference type="Pfam" id="PF05738"/>
    </source>
</evidence>
<gene>
    <name evidence="2" type="ORF">CYJ26_10485</name>
</gene>